<evidence type="ECO:0000259" key="6">
    <source>
        <dbReference type="PROSITE" id="PS51006"/>
    </source>
</evidence>
<dbReference type="InterPro" id="IPR029063">
    <property type="entry name" value="SAM-dependent_MTases_sf"/>
</dbReference>
<sequence>MQDSAALRAAPTLHAAPARQAAVALLVMGASGFAGLGYQIVWTQQCGLWLGHESAAVLAVVSAFFGGMACGALALGPRIERSRRPRLAYVIFELVIALWGLLLLVALPTLTARLQAIGGIDASPLWQWSVAFVGCFLLLLPATAAMGATLPALERVMADFYPSASASGQRSVALFYAANTGGAVLGVLVTAFYALPQFGLSRTAGLCVTLNLMCAALAWVALPRGVAQTHEIGLAKSAPSQAARSRSVLRLAATGLLGVGYEVLVLRVLSQVTEDTVYTFAMLLAVYLIGTALGAAAWQRWSRLQQSDASAESRTQGLLVALAIAGLLGGASLWGAQALKDQWIGNGEGSLAWALSAEALLALAAFALPTLVMGALFSQLCANAHRAGLSFGQAVGINTLAAALAPLIFGVLLAPALGAKLTLLLLPLAYLGLCGGAAWLRARVWVPAIATLALAAIAPPLRFITLPEGGHIVSYREGAMAAVSVVEDAQGVSRLRINNRQQEGSSSSLLFDARQALLPLLLHPAPHTALFLGLGTGMTAASGAQDPSLHVDAVELLPEVIAASMHFTQAVEQGEPRLHTVNADARRYVRNAPTPYDVIVADNFHPARAGSAALYTVEHFQAVRQRLAPGGLFCQWLPLHQLDLQTLQSIVQSFLQAFPDATALLANNSLETPTLGLIGRANANGFDMATIRARLAHNSFPTPPAVFGIEDEWALLGMFVAGPAALAQFADQAPANTDDHPIVAYLAPRISYAPDSTPADRLMTLLRAVSIQPANVIKDDPSAARLAAYWQARQRFLEAGRTVRPTTDVQQMLTQVRAPLLDVLRISPDFRPAYDPLLRMARALAAQSPDAALTLLQDLQTLQPARPEAAALLQQSLRP</sequence>
<dbReference type="EMBL" id="JAQQXS010000012">
    <property type="protein sequence ID" value="MDC8786255.1"/>
    <property type="molecule type" value="Genomic_DNA"/>
</dbReference>
<dbReference type="SUPFAM" id="SSF103473">
    <property type="entry name" value="MFS general substrate transporter"/>
    <property type="match status" value="1"/>
</dbReference>
<dbReference type="CDD" id="cd02440">
    <property type="entry name" value="AdoMet_MTases"/>
    <property type="match status" value="1"/>
</dbReference>
<evidence type="ECO:0000313" key="7">
    <source>
        <dbReference type="EMBL" id="MDC8786255.1"/>
    </source>
</evidence>
<feature type="transmembrane region" description="Helical" evidence="5">
    <location>
        <begin position="318"/>
        <end position="339"/>
    </location>
</feature>
<feature type="domain" description="PABS" evidence="6">
    <location>
        <begin position="443"/>
        <end position="685"/>
    </location>
</feature>
<evidence type="ECO:0000256" key="5">
    <source>
        <dbReference type="SAM" id="Phobius"/>
    </source>
</evidence>
<evidence type="ECO:0000313" key="8">
    <source>
        <dbReference type="Proteomes" id="UP001219862"/>
    </source>
</evidence>
<evidence type="ECO:0000256" key="1">
    <source>
        <dbReference type="ARBA" id="ARBA00007867"/>
    </source>
</evidence>
<dbReference type="PANTHER" id="PTHR43317">
    <property type="entry name" value="THERMOSPERMINE SYNTHASE ACAULIS5"/>
    <property type="match status" value="1"/>
</dbReference>
<feature type="transmembrane region" description="Helical" evidence="5">
    <location>
        <begin position="445"/>
        <end position="464"/>
    </location>
</feature>
<dbReference type="RefSeq" id="WP_273597372.1">
    <property type="nucleotide sequence ID" value="NZ_JAQQXS010000012.1"/>
</dbReference>
<proteinExistence type="inferred from homology"/>
<keyword evidence="5" id="KW-0812">Transmembrane</keyword>
<keyword evidence="5" id="KW-0472">Membrane</keyword>
<evidence type="ECO:0000256" key="2">
    <source>
        <dbReference type="ARBA" id="ARBA00022679"/>
    </source>
</evidence>
<feature type="transmembrane region" description="Helical" evidence="5">
    <location>
        <begin position="359"/>
        <end position="382"/>
    </location>
</feature>
<dbReference type="PANTHER" id="PTHR43317:SF1">
    <property type="entry name" value="THERMOSPERMINE SYNTHASE ACAULIS5"/>
    <property type="match status" value="1"/>
</dbReference>
<feature type="transmembrane region" description="Helical" evidence="5">
    <location>
        <begin position="276"/>
        <end position="298"/>
    </location>
</feature>
<evidence type="ECO:0000256" key="3">
    <source>
        <dbReference type="ARBA" id="ARBA00023115"/>
    </source>
</evidence>
<feature type="transmembrane region" description="Helical" evidence="5">
    <location>
        <begin position="208"/>
        <end position="227"/>
    </location>
</feature>
<feature type="transmembrane region" description="Helical" evidence="5">
    <location>
        <begin position="421"/>
        <end position="440"/>
    </location>
</feature>
<dbReference type="PROSITE" id="PS51006">
    <property type="entry name" value="PABS_2"/>
    <property type="match status" value="1"/>
</dbReference>
<keyword evidence="8" id="KW-1185">Reference proteome</keyword>
<gene>
    <name evidence="7" type="ORF">PRZ01_13760</name>
</gene>
<reference evidence="7 8" key="1">
    <citation type="submission" date="2022-10" db="EMBL/GenBank/DDBJ databases">
        <title>paucibacter sp. hw8 Genome sequencing.</title>
        <authorList>
            <person name="Park S."/>
        </authorList>
    </citation>
    <scope>NUCLEOTIDE SEQUENCE [LARGE SCALE GENOMIC DNA]</scope>
    <source>
        <strain evidence="8">hw8</strain>
    </source>
</reference>
<keyword evidence="3 4" id="KW-0620">Polyamine biosynthesis</keyword>
<feature type="transmembrane region" description="Helical" evidence="5">
    <location>
        <begin position="87"/>
        <end position="110"/>
    </location>
</feature>
<dbReference type="Pfam" id="PF01564">
    <property type="entry name" value="Spermine_synth"/>
    <property type="match status" value="1"/>
</dbReference>
<comment type="similarity">
    <text evidence="1">Belongs to the spermidine/spermine synthase family.</text>
</comment>
<feature type="transmembrane region" description="Helical" evidence="5">
    <location>
        <begin position="248"/>
        <end position="270"/>
    </location>
</feature>
<evidence type="ECO:0000256" key="4">
    <source>
        <dbReference type="PROSITE-ProRule" id="PRU00354"/>
    </source>
</evidence>
<feature type="active site" description="Proton acceptor" evidence="4">
    <location>
        <position position="602"/>
    </location>
</feature>
<accession>A0ABT5KTK8</accession>
<dbReference type="SUPFAM" id="SSF53335">
    <property type="entry name" value="S-adenosyl-L-methionine-dependent methyltransferases"/>
    <property type="match status" value="1"/>
</dbReference>
<feature type="transmembrane region" description="Helical" evidence="5">
    <location>
        <begin position="54"/>
        <end position="75"/>
    </location>
</feature>
<comment type="caution">
    <text evidence="7">The sequence shown here is derived from an EMBL/GenBank/DDBJ whole genome shotgun (WGS) entry which is preliminary data.</text>
</comment>
<feature type="transmembrane region" description="Helical" evidence="5">
    <location>
        <begin position="130"/>
        <end position="153"/>
    </location>
</feature>
<keyword evidence="5" id="KW-1133">Transmembrane helix</keyword>
<dbReference type="NCBIfam" id="NF037959">
    <property type="entry name" value="MFS_SpdSyn"/>
    <property type="match status" value="1"/>
</dbReference>
<dbReference type="InterPro" id="IPR036259">
    <property type="entry name" value="MFS_trans_sf"/>
</dbReference>
<dbReference type="InterPro" id="IPR030374">
    <property type="entry name" value="PABS"/>
</dbReference>
<feature type="transmembrane region" description="Helical" evidence="5">
    <location>
        <begin position="21"/>
        <end position="42"/>
    </location>
</feature>
<feature type="transmembrane region" description="Helical" evidence="5">
    <location>
        <begin position="394"/>
        <end position="415"/>
    </location>
</feature>
<dbReference type="Proteomes" id="UP001219862">
    <property type="component" value="Unassembled WGS sequence"/>
</dbReference>
<protein>
    <submittedName>
        <fullName evidence="7">Fused MFS/spermidine synthase</fullName>
    </submittedName>
</protein>
<organism evidence="7 8">
    <name type="scientific">Roseateles koreensis</name>
    <dbReference type="NCBI Taxonomy" id="2987526"/>
    <lineage>
        <taxon>Bacteria</taxon>
        <taxon>Pseudomonadati</taxon>
        <taxon>Pseudomonadota</taxon>
        <taxon>Betaproteobacteria</taxon>
        <taxon>Burkholderiales</taxon>
        <taxon>Sphaerotilaceae</taxon>
        <taxon>Roseateles</taxon>
    </lineage>
</organism>
<dbReference type="Gene3D" id="3.40.50.150">
    <property type="entry name" value="Vaccinia Virus protein VP39"/>
    <property type="match status" value="1"/>
</dbReference>
<keyword evidence="2 4" id="KW-0808">Transferase</keyword>
<name>A0ABT5KTK8_9BURK</name>
<feature type="transmembrane region" description="Helical" evidence="5">
    <location>
        <begin position="174"/>
        <end position="196"/>
    </location>
</feature>